<accession>A0A2N7X706</accession>
<name>A0A2N7X706_9BURK</name>
<dbReference type="EMBL" id="PNYC01000004">
    <property type="protein sequence ID" value="PMS37332.1"/>
    <property type="molecule type" value="Genomic_DNA"/>
</dbReference>
<evidence type="ECO:0000313" key="1">
    <source>
        <dbReference type="EMBL" id="PMS37332.1"/>
    </source>
</evidence>
<evidence type="ECO:0000313" key="2">
    <source>
        <dbReference type="Proteomes" id="UP000235777"/>
    </source>
</evidence>
<proteinExistence type="predicted"/>
<keyword evidence="2" id="KW-1185">Reference proteome</keyword>
<sequence length="59" mass="6048">MNACVNPRKAALIAVIVALAMTGGASAAWLIGGLGERLRAALLDRGSASLPRADAEPYR</sequence>
<dbReference type="RefSeq" id="WP_018440045.1">
    <property type="nucleotide sequence ID" value="NZ_KB890168.1"/>
</dbReference>
<gene>
    <name evidence="1" type="ORF">C0Z20_08425</name>
</gene>
<reference evidence="1 2" key="1">
    <citation type="submission" date="2018-01" db="EMBL/GenBank/DDBJ databases">
        <title>Whole genome analyses suggest that Burkholderia sensu lato contains two further novel genera in the rhizoxinica-symbiotica group Mycetohabitans gen. nov., and Trinickia gen. nov.: implications for the evolution of diazotrophy and nodulation in the Burkholderiaceae.</title>
        <authorList>
            <person name="Estrada-de los Santos P."/>
            <person name="Palmer M."/>
            <person name="Chavez-Ramirez B."/>
            <person name="Beukes C."/>
            <person name="Steenkamp E.T."/>
            <person name="Hirsch A.M."/>
            <person name="Manyaka P."/>
            <person name="Maluk M."/>
            <person name="Lafos M."/>
            <person name="Crook M."/>
            <person name="Gross E."/>
            <person name="Simon M.F."/>
            <person name="Bueno dos Reis Junior F."/>
            <person name="Poole P.S."/>
            <person name="Venter S.N."/>
            <person name="James E.K."/>
        </authorList>
    </citation>
    <scope>NUCLEOTIDE SEQUENCE [LARGE SCALE GENOMIC DNA]</scope>
    <source>
        <strain evidence="1 2">JPY 581</strain>
    </source>
</reference>
<protein>
    <submittedName>
        <fullName evidence="1">Uncharacterized protein</fullName>
    </submittedName>
</protein>
<organism evidence="1 2">
    <name type="scientific">Trinickia symbiotica</name>
    <dbReference type="NCBI Taxonomy" id="863227"/>
    <lineage>
        <taxon>Bacteria</taxon>
        <taxon>Pseudomonadati</taxon>
        <taxon>Pseudomonadota</taxon>
        <taxon>Betaproteobacteria</taxon>
        <taxon>Burkholderiales</taxon>
        <taxon>Burkholderiaceae</taxon>
        <taxon>Trinickia</taxon>
    </lineage>
</organism>
<comment type="caution">
    <text evidence="1">The sequence shown here is derived from an EMBL/GenBank/DDBJ whole genome shotgun (WGS) entry which is preliminary data.</text>
</comment>
<dbReference type="STRING" id="863227.GCA_000373005_01492"/>
<dbReference type="Proteomes" id="UP000235777">
    <property type="component" value="Unassembled WGS sequence"/>
</dbReference>
<dbReference type="AlphaFoldDB" id="A0A2N7X706"/>